<gene>
    <name evidence="2" type="ORF">BcabD6B2_34860</name>
</gene>
<dbReference type="EMBL" id="BPLF01000003">
    <property type="protein sequence ID" value="GIX64051.1"/>
    <property type="molecule type" value="Genomic_DNA"/>
</dbReference>
<reference evidence="2 3" key="1">
    <citation type="submission" date="2021-06" db="EMBL/GenBank/DDBJ databases">
        <title>Genome sequence of Babesia caballi.</title>
        <authorList>
            <person name="Yamagishi J."/>
            <person name="Kidaka T."/>
            <person name="Ochi A."/>
        </authorList>
    </citation>
    <scope>NUCLEOTIDE SEQUENCE [LARGE SCALE GENOMIC DNA]</scope>
    <source>
        <strain evidence="2">USDA-D6B2</strain>
    </source>
</reference>
<evidence type="ECO:0000313" key="2">
    <source>
        <dbReference type="EMBL" id="GIX64051.1"/>
    </source>
</evidence>
<sequence>MPELRGESATSCFIFEITVHKLKLLLNRGIDVDLVWVAGNQRSQTGDTITLQPQRSIHKIGQKLLIHQTIKNGSTTAANSIIQVMESQRYVKPTVLAECTIDLTTFLNGKTKGLMTYPLETRLDPEASLTFSVAVTNLVFTENAGTLPSLSTISESVSDYQDMTEGSFSGTAIRTQKLHGMDSDRIYRTINKMATKVAQIEGEIQSKTVKLNKMNRKHLDDINGIRSRLEYQISQRDKQIQTLTTQLDEMHTALALSHQRELERDGYSLKNKASNDRDMLGTSGSHGLPFEGSSRHSRTESVLKRFDTIPSAYSSQVNQAVPAGRRERGAAEQSNASSVGMNRPATMYMPPEGNKEHRFESSSRHGGMLTNDHGPQRKLPFPSEYHRDTPRHVVPLSWVKGGISNGSLADREFTQANVAANRSLAQPLLASSFAATGRKLPQTTQPQRKPSPGTSGITHPTNALRTPGTTVLPLGSTPNLVHRNLDIRVPQKITNGLPATPGVTPKNQARSVIGTADSQRATYKTPSSMFSAQEDDPEVRIARLEHDLITTKVALADSETQRDVELAKLRRTVSNS</sequence>
<feature type="compositionally biased region" description="Basic and acidic residues" evidence="1">
    <location>
        <begin position="269"/>
        <end position="279"/>
    </location>
</feature>
<protein>
    <submittedName>
        <fullName evidence="2">Oligodendrocyte transcription factor 2-like protein, putative</fullName>
    </submittedName>
</protein>
<evidence type="ECO:0000313" key="3">
    <source>
        <dbReference type="Proteomes" id="UP001497744"/>
    </source>
</evidence>
<dbReference type="GeneID" id="94195532"/>
<comment type="caution">
    <text evidence="2">The sequence shown here is derived from an EMBL/GenBank/DDBJ whole genome shotgun (WGS) entry which is preliminary data.</text>
</comment>
<feature type="compositionally biased region" description="Polar residues" evidence="1">
    <location>
        <begin position="441"/>
        <end position="469"/>
    </location>
</feature>
<organism evidence="2 3">
    <name type="scientific">Babesia caballi</name>
    <dbReference type="NCBI Taxonomy" id="5871"/>
    <lineage>
        <taxon>Eukaryota</taxon>
        <taxon>Sar</taxon>
        <taxon>Alveolata</taxon>
        <taxon>Apicomplexa</taxon>
        <taxon>Aconoidasida</taxon>
        <taxon>Piroplasmida</taxon>
        <taxon>Babesiidae</taxon>
        <taxon>Babesia</taxon>
    </lineage>
</organism>
<feature type="region of interest" description="Disordered" evidence="1">
    <location>
        <begin position="436"/>
        <end position="476"/>
    </location>
</feature>
<name>A0AAV4LV42_BABCB</name>
<dbReference type="RefSeq" id="XP_067716120.1">
    <property type="nucleotide sequence ID" value="XM_067860019.1"/>
</dbReference>
<keyword evidence="3" id="KW-1185">Reference proteome</keyword>
<accession>A0AAV4LV42</accession>
<proteinExistence type="predicted"/>
<evidence type="ECO:0000256" key="1">
    <source>
        <dbReference type="SAM" id="MobiDB-lite"/>
    </source>
</evidence>
<feature type="region of interest" description="Disordered" evidence="1">
    <location>
        <begin position="316"/>
        <end position="345"/>
    </location>
</feature>
<dbReference type="AlphaFoldDB" id="A0AAV4LV42"/>
<feature type="region of interest" description="Disordered" evidence="1">
    <location>
        <begin position="269"/>
        <end position="299"/>
    </location>
</feature>
<dbReference type="Proteomes" id="UP001497744">
    <property type="component" value="Unassembled WGS sequence"/>
</dbReference>